<dbReference type="AlphaFoldDB" id="A0A6A5QPK2"/>
<reference evidence="4" key="1">
    <citation type="journal article" date="2020" name="Stud. Mycol.">
        <title>101 Dothideomycetes genomes: a test case for predicting lifestyles and emergence of pathogens.</title>
        <authorList>
            <person name="Haridas S."/>
            <person name="Albert R."/>
            <person name="Binder M."/>
            <person name="Bloem J."/>
            <person name="Labutti K."/>
            <person name="Salamov A."/>
            <person name="Andreopoulos B."/>
            <person name="Baker S."/>
            <person name="Barry K."/>
            <person name="Bills G."/>
            <person name="Bluhm B."/>
            <person name="Cannon C."/>
            <person name="Castanera R."/>
            <person name="Culley D."/>
            <person name="Daum C."/>
            <person name="Ezra D."/>
            <person name="Gonzalez J."/>
            <person name="Henrissat B."/>
            <person name="Kuo A."/>
            <person name="Liang C."/>
            <person name="Lipzen A."/>
            <person name="Lutzoni F."/>
            <person name="Magnuson J."/>
            <person name="Mondo S."/>
            <person name="Nolan M."/>
            <person name="Ohm R."/>
            <person name="Pangilinan J."/>
            <person name="Park H.-J."/>
            <person name="Ramirez L."/>
            <person name="Alfaro M."/>
            <person name="Sun H."/>
            <person name="Tritt A."/>
            <person name="Yoshinaga Y."/>
            <person name="Zwiers L.-H."/>
            <person name="Turgeon B."/>
            <person name="Goodwin S."/>
            <person name="Spatafora J."/>
            <person name="Crous P."/>
            <person name="Grigoriev I."/>
        </authorList>
    </citation>
    <scope>NUCLEOTIDE SEQUENCE</scope>
    <source>
        <strain evidence="4">HMLAC05119</strain>
    </source>
</reference>
<dbReference type="InterPro" id="IPR005746">
    <property type="entry name" value="Thioredoxin"/>
</dbReference>
<name>A0A6A5QPK2_AMPQU</name>
<dbReference type="InterPro" id="IPR017937">
    <property type="entry name" value="Thioredoxin_CS"/>
</dbReference>
<dbReference type="InterPro" id="IPR036249">
    <property type="entry name" value="Thioredoxin-like_sf"/>
</dbReference>
<accession>A0A6A5QPK2</accession>
<dbReference type="EMBL" id="ML979134">
    <property type="protein sequence ID" value="KAF1917661.1"/>
    <property type="molecule type" value="Genomic_DNA"/>
</dbReference>
<dbReference type="NCBIfam" id="TIGR01068">
    <property type="entry name" value="thioredoxin"/>
    <property type="match status" value="1"/>
</dbReference>
<keyword evidence="2" id="KW-1015">Disulfide bond</keyword>
<comment type="similarity">
    <text evidence="1">Belongs to the thioredoxin family.</text>
</comment>
<dbReference type="SUPFAM" id="SSF52833">
    <property type="entry name" value="Thioredoxin-like"/>
    <property type="match status" value="1"/>
</dbReference>
<dbReference type="GO" id="GO:0015035">
    <property type="term" value="F:protein-disulfide reductase activity"/>
    <property type="evidence" value="ECO:0007669"/>
    <property type="project" value="InterPro"/>
</dbReference>
<sequence length="191" mass="20083">MPGKIIPVSSASHFSQLLSQSTYTVVDFYADWCGPCKAIAPVFQTLAEKETRAGKLQFVKVDVDSQQEVAKKYGVSAMPTFLVIKSSSVVETIRGANPAALTAAVRKAANDSSGPGASSAVFHTKGRTLGSAAEPSRPVGHGPLAGLQRLVLGNGGFSDVVVRFVALYVISLFAFNGYQAAEESAFNVKAR</sequence>
<gene>
    <name evidence="4" type="ORF">BDU57DRAFT_586318</name>
</gene>
<keyword evidence="5" id="KW-1185">Reference proteome</keyword>
<proteinExistence type="inferred from homology"/>
<dbReference type="Proteomes" id="UP000800096">
    <property type="component" value="Unassembled WGS sequence"/>
</dbReference>
<evidence type="ECO:0000256" key="2">
    <source>
        <dbReference type="ARBA" id="ARBA00023157"/>
    </source>
</evidence>
<protein>
    <submittedName>
        <fullName evidence="4">Thioredoxin</fullName>
    </submittedName>
</protein>
<dbReference type="PRINTS" id="PR00421">
    <property type="entry name" value="THIOREDOXIN"/>
</dbReference>
<evidence type="ECO:0000259" key="3">
    <source>
        <dbReference type="PROSITE" id="PS51352"/>
    </source>
</evidence>
<dbReference type="PROSITE" id="PS51352">
    <property type="entry name" value="THIOREDOXIN_2"/>
    <property type="match status" value="1"/>
</dbReference>
<dbReference type="PROSITE" id="PS00194">
    <property type="entry name" value="THIOREDOXIN_1"/>
    <property type="match status" value="1"/>
</dbReference>
<dbReference type="CDD" id="cd02947">
    <property type="entry name" value="TRX_family"/>
    <property type="match status" value="1"/>
</dbReference>
<evidence type="ECO:0000313" key="4">
    <source>
        <dbReference type="EMBL" id="KAF1917661.1"/>
    </source>
</evidence>
<feature type="domain" description="Thioredoxin" evidence="3">
    <location>
        <begin position="1"/>
        <end position="110"/>
    </location>
</feature>
<organism evidence="4 5">
    <name type="scientific">Ampelomyces quisqualis</name>
    <name type="common">Powdery mildew agent</name>
    <dbReference type="NCBI Taxonomy" id="50730"/>
    <lineage>
        <taxon>Eukaryota</taxon>
        <taxon>Fungi</taxon>
        <taxon>Dikarya</taxon>
        <taxon>Ascomycota</taxon>
        <taxon>Pezizomycotina</taxon>
        <taxon>Dothideomycetes</taxon>
        <taxon>Pleosporomycetidae</taxon>
        <taxon>Pleosporales</taxon>
        <taxon>Pleosporineae</taxon>
        <taxon>Phaeosphaeriaceae</taxon>
        <taxon>Ampelomyces</taxon>
    </lineage>
</organism>
<dbReference type="Gene3D" id="3.40.30.10">
    <property type="entry name" value="Glutaredoxin"/>
    <property type="match status" value="1"/>
</dbReference>
<dbReference type="Pfam" id="PF00085">
    <property type="entry name" value="Thioredoxin"/>
    <property type="match status" value="1"/>
</dbReference>
<dbReference type="PANTHER" id="PTHR46115">
    <property type="entry name" value="THIOREDOXIN-LIKE PROTEIN 1"/>
    <property type="match status" value="1"/>
</dbReference>
<dbReference type="InterPro" id="IPR013766">
    <property type="entry name" value="Thioredoxin_domain"/>
</dbReference>
<evidence type="ECO:0000256" key="1">
    <source>
        <dbReference type="ARBA" id="ARBA00008987"/>
    </source>
</evidence>
<dbReference type="OrthoDB" id="19690at2759"/>
<evidence type="ECO:0000313" key="5">
    <source>
        <dbReference type="Proteomes" id="UP000800096"/>
    </source>
</evidence>